<evidence type="ECO:0000256" key="4">
    <source>
        <dbReference type="ARBA" id="ARBA00047606"/>
    </source>
</evidence>
<evidence type="ECO:0000256" key="5">
    <source>
        <dbReference type="RuleBase" id="RU003718"/>
    </source>
</evidence>
<dbReference type="InterPro" id="IPR002213">
    <property type="entry name" value="UDP_glucos_trans"/>
</dbReference>
<keyword evidence="5" id="KW-0328">Glycosyltransferase</keyword>
<accession>A0AAV1S2Y6</accession>
<comment type="caution">
    <text evidence="7">The sequence shown here is derived from an EMBL/GenBank/DDBJ whole genome shotgun (WGS) entry which is preliminary data.</text>
</comment>
<dbReference type="SUPFAM" id="SSF53756">
    <property type="entry name" value="UDP-Glycosyltransferase/glycogen phosphorylase"/>
    <property type="match status" value="1"/>
</dbReference>
<comment type="similarity">
    <text evidence="2 5">Belongs to the UDP-glycosyltransferase family.</text>
</comment>
<dbReference type="AlphaFoldDB" id="A0AAV1S2Y6"/>
<name>A0AAV1S2Y6_9ROSI</name>
<evidence type="ECO:0000313" key="8">
    <source>
        <dbReference type="Proteomes" id="UP001314170"/>
    </source>
</evidence>
<dbReference type="InterPro" id="IPR035595">
    <property type="entry name" value="UDP_glycos_trans_CS"/>
</dbReference>
<dbReference type="GO" id="GO:0047213">
    <property type="term" value="F:anthocyanidin 3-O-glucosyltransferase activity"/>
    <property type="evidence" value="ECO:0007669"/>
    <property type="project" value="UniProtKB-EC"/>
</dbReference>
<dbReference type="PROSITE" id="PS00375">
    <property type="entry name" value="UDPGT"/>
    <property type="match status" value="1"/>
</dbReference>
<proteinExistence type="inferred from homology"/>
<dbReference type="Gene3D" id="3.40.50.2000">
    <property type="entry name" value="Glycogen Phosphorylase B"/>
    <property type="match status" value="2"/>
</dbReference>
<dbReference type="PANTHER" id="PTHR48048:SF45">
    <property type="entry name" value="GLYCOSYLTRANSFERASE"/>
    <property type="match status" value="1"/>
</dbReference>
<dbReference type="Pfam" id="PF00201">
    <property type="entry name" value="UDPGT"/>
    <property type="match status" value="1"/>
</dbReference>
<dbReference type="PANTHER" id="PTHR48048">
    <property type="entry name" value="GLYCOSYLTRANSFERASE"/>
    <property type="match status" value="1"/>
</dbReference>
<evidence type="ECO:0000256" key="3">
    <source>
        <dbReference type="ARBA" id="ARBA00022679"/>
    </source>
</evidence>
<dbReference type="EMBL" id="CAWUPB010001166">
    <property type="protein sequence ID" value="CAK7345158.1"/>
    <property type="molecule type" value="Genomic_DNA"/>
</dbReference>
<dbReference type="FunFam" id="3.40.50.2000:FF:000056">
    <property type="entry name" value="Glycosyltransferase"/>
    <property type="match status" value="1"/>
</dbReference>
<comment type="catalytic activity">
    <reaction evidence="4">
        <text>an anthocyanidin + UDP-alpha-D-glucose + H(+) = an anthocyanidin 3-O-beta-D-glucoside + UDP</text>
        <dbReference type="Rhea" id="RHEA:20093"/>
        <dbReference type="ChEBI" id="CHEBI:15378"/>
        <dbReference type="ChEBI" id="CHEBI:16307"/>
        <dbReference type="ChEBI" id="CHEBI:58223"/>
        <dbReference type="ChEBI" id="CHEBI:58885"/>
        <dbReference type="ChEBI" id="CHEBI:143576"/>
        <dbReference type="EC" id="2.4.1.115"/>
    </reaction>
</comment>
<comment type="pathway">
    <text evidence="1">Pigment biosynthesis; anthocyanin biosynthesis.</text>
</comment>
<evidence type="ECO:0000256" key="6">
    <source>
        <dbReference type="RuleBase" id="RU362057"/>
    </source>
</evidence>
<protein>
    <recommendedName>
        <fullName evidence="6">Glycosyltransferase</fullName>
        <ecNumber evidence="6">2.4.1.-</ecNumber>
    </recommendedName>
</protein>
<keyword evidence="8" id="KW-1185">Reference proteome</keyword>
<organism evidence="7 8">
    <name type="scientific">Dovyalis caffra</name>
    <dbReference type="NCBI Taxonomy" id="77055"/>
    <lineage>
        <taxon>Eukaryota</taxon>
        <taxon>Viridiplantae</taxon>
        <taxon>Streptophyta</taxon>
        <taxon>Embryophyta</taxon>
        <taxon>Tracheophyta</taxon>
        <taxon>Spermatophyta</taxon>
        <taxon>Magnoliopsida</taxon>
        <taxon>eudicotyledons</taxon>
        <taxon>Gunneridae</taxon>
        <taxon>Pentapetalae</taxon>
        <taxon>rosids</taxon>
        <taxon>fabids</taxon>
        <taxon>Malpighiales</taxon>
        <taxon>Salicaceae</taxon>
        <taxon>Flacourtieae</taxon>
        <taxon>Dovyalis</taxon>
    </lineage>
</organism>
<dbReference type="Proteomes" id="UP001314170">
    <property type="component" value="Unassembled WGS sequence"/>
</dbReference>
<dbReference type="EC" id="2.4.1.-" evidence="6"/>
<dbReference type="CDD" id="cd03784">
    <property type="entry name" value="GT1_Gtf-like"/>
    <property type="match status" value="1"/>
</dbReference>
<sequence>MKKAEVVFTPLPALGHIVAAVETAKLIVERDNRVFMSVLVIKPTLDTSTSKHTQSLASATLPNGIRIIELPPLEPKSLDNDWLSYLIEGQKPNIKEYVYKIKIQSQLSPDSPRLAGFIFDVFCTGLKDVADEFAVPWYLFSASSAAFLGCMIHLHALHYEQKVNLTEFKNSNVELEIPSLANRFPARLLPSMVLDREWLPHFLAPVRTWSEARAVVVNTFVELESHAAINSLSKDRKIPSVYPVGPILKSKGNGNDMESVECKNYMDIMQWLDDQPPSSVVFLCFGSWGSFSVDQVKEIAYALERCGHRFLWSLRKPSSKVPNEAPSDHVNFEEILPERFLDTTVEIGKVIGWAPQIDVLSHQAIGGFVSHCGWNSILESVRFGIPIAAWPIYSEQQFNAFEMVAEQGLAVEMKIDYKRDFIEDNEIIVEADDIIKGIRRLMKHDSDIRTKVKEMSEISKKALMDGGSSYCSLNGLIAEMIDNVS</sequence>
<reference evidence="7 8" key="1">
    <citation type="submission" date="2024-01" db="EMBL/GenBank/DDBJ databases">
        <authorList>
            <person name="Waweru B."/>
        </authorList>
    </citation>
    <scope>NUCLEOTIDE SEQUENCE [LARGE SCALE GENOMIC DNA]</scope>
</reference>
<evidence type="ECO:0000313" key="7">
    <source>
        <dbReference type="EMBL" id="CAK7345158.1"/>
    </source>
</evidence>
<dbReference type="InterPro" id="IPR050481">
    <property type="entry name" value="UDP-glycosyltransf_plant"/>
</dbReference>
<evidence type="ECO:0000256" key="1">
    <source>
        <dbReference type="ARBA" id="ARBA00004935"/>
    </source>
</evidence>
<gene>
    <name evidence="7" type="ORF">DCAF_LOCUS18123</name>
</gene>
<evidence type="ECO:0000256" key="2">
    <source>
        <dbReference type="ARBA" id="ARBA00009995"/>
    </source>
</evidence>
<keyword evidence="3 5" id="KW-0808">Transferase</keyword>